<dbReference type="Proteomes" id="UP000246744">
    <property type="component" value="Unassembled WGS sequence"/>
</dbReference>
<dbReference type="AlphaFoldDB" id="A0A317PWE2"/>
<dbReference type="SUPFAM" id="SSF55785">
    <property type="entry name" value="PYP-like sensor domain (PAS domain)"/>
    <property type="match status" value="1"/>
</dbReference>
<dbReference type="InterPro" id="IPR013655">
    <property type="entry name" value="PAS_fold_3"/>
</dbReference>
<keyword evidence="7 12" id="KW-1133">Transmembrane helix</keyword>
<accession>A0A317PWE2</accession>
<feature type="transmembrane region" description="Helical" evidence="12">
    <location>
        <begin position="171"/>
        <end position="188"/>
    </location>
</feature>
<dbReference type="GO" id="GO:0052131">
    <property type="term" value="P:positive aerotaxis"/>
    <property type="evidence" value="ECO:0007669"/>
    <property type="project" value="UniProtKB-ARBA"/>
</dbReference>
<dbReference type="InterPro" id="IPR004089">
    <property type="entry name" value="MCPsignal_dom"/>
</dbReference>
<dbReference type="CDD" id="cd00130">
    <property type="entry name" value="PAS"/>
    <property type="match status" value="1"/>
</dbReference>
<proteinExistence type="inferred from homology"/>
<dbReference type="Gene3D" id="1.10.287.950">
    <property type="entry name" value="Methyl-accepting chemotaxis protein"/>
    <property type="match status" value="1"/>
</dbReference>
<evidence type="ECO:0000259" key="14">
    <source>
        <dbReference type="PROSITE" id="PS50112"/>
    </source>
</evidence>
<evidence type="ECO:0000256" key="3">
    <source>
        <dbReference type="ARBA" id="ARBA00022481"/>
    </source>
</evidence>
<name>A0A317PWE2_9ENTR</name>
<dbReference type="Pfam" id="PF08447">
    <property type="entry name" value="PAS_3"/>
    <property type="match status" value="1"/>
</dbReference>
<dbReference type="InterPro" id="IPR035965">
    <property type="entry name" value="PAS-like_dom_sf"/>
</dbReference>
<sequence length="514" mass="56341">MRQQPFVTDTEYELTDDATLMSTTDLQSYITYANDSFIEASGFSSEELIGQPHNLVRHPDMPRQAFADMWATLKRGEPWTGLVKNRRKNGDYYWVRANAVPIVRNGQAMGYMSIRTKPTREEIREAETLYRAMNEGRATHLTLRNGLVVKKGVSSLFSLTKTLSLRWRIRLPLLVTLLLSSAVMGFVNISLHEYLVMLGLNTVLFILVGLLQERQVATPAEQLHKQALMVATGNSHNVDHMQRSDEVGITLRSISQLGLMFRWLINDVSGQVCSVRTGSDALAQGNEDLNERTRQTAVNVQQTLATMTQLSDTVRDNTNTAAQANKLSGQASNAATHGGQVMETVIATMNQIAESTKQIGSITSLIDSIAFQTNILALNAAVEAARAGEQGKGFAVVAGEVRSLAQRSAKAASDIRHLIESSSSRVESGAEEVQKAGETMHDIVDQVKNVTQLIAQISDATADQAHSLSEITKAVDQLDHITHQNATLVDQGAQASASMQHQASRLEDAVNVFR</sequence>
<dbReference type="InterPro" id="IPR051310">
    <property type="entry name" value="MCP_chemotaxis"/>
</dbReference>
<evidence type="ECO:0000256" key="12">
    <source>
        <dbReference type="SAM" id="Phobius"/>
    </source>
</evidence>
<keyword evidence="4" id="KW-0145">Chemotaxis</keyword>
<dbReference type="InterPro" id="IPR001610">
    <property type="entry name" value="PAC"/>
</dbReference>
<keyword evidence="9 11" id="KW-0807">Transducer</keyword>
<evidence type="ECO:0000256" key="6">
    <source>
        <dbReference type="ARBA" id="ARBA00022692"/>
    </source>
</evidence>
<evidence type="ECO:0000256" key="1">
    <source>
        <dbReference type="ARBA" id="ARBA00004429"/>
    </source>
</evidence>
<evidence type="ECO:0000256" key="4">
    <source>
        <dbReference type="ARBA" id="ARBA00022500"/>
    </source>
</evidence>
<dbReference type="PROSITE" id="PS50111">
    <property type="entry name" value="CHEMOTAXIS_TRANSDUC_2"/>
    <property type="match status" value="1"/>
</dbReference>
<evidence type="ECO:0000313" key="15">
    <source>
        <dbReference type="EMBL" id="PWW06998.1"/>
    </source>
</evidence>
<evidence type="ECO:0000256" key="10">
    <source>
        <dbReference type="ARBA" id="ARBA00029447"/>
    </source>
</evidence>
<dbReference type="PANTHER" id="PTHR43531:SF7">
    <property type="entry name" value="AEROTAXIS RECEPTOR"/>
    <property type="match status" value="1"/>
</dbReference>
<dbReference type="GO" id="GO:0005886">
    <property type="term" value="C:plasma membrane"/>
    <property type="evidence" value="ECO:0007669"/>
    <property type="project" value="UniProtKB-SubCell"/>
</dbReference>
<dbReference type="Pfam" id="PF00015">
    <property type="entry name" value="MCPsignal"/>
    <property type="match status" value="1"/>
</dbReference>
<dbReference type="PANTHER" id="PTHR43531">
    <property type="entry name" value="PROTEIN ICFG"/>
    <property type="match status" value="1"/>
</dbReference>
<comment type="subcellular location">
    <subcellularLocation>
        <location evidence="1">Cell inner membrane</location>
        <topology evidence="1">Multi-pass membrane protein</topology>
    </subcellularLocation>
</comment>
<dbReference type="SMART" id="SM00086">
    <property type="entry name" value="PAC"/>
    <property type="match status" value="1"/>
</dbReference>
<dbReference type="PROSITE" id="PS50112">
    <property type="entry name" value="PAS"/>
    <property type="match status" value="1"/>
</dbReference>
<dbReference type="GO" id="GO:0007165">
    <property type="term" value="P:signal transduction"/>
    <property type="evidence" value="ECO:0007669"/>
    <property type="project" value="UniProtKB-KW"/>
</dbReference>
<comment type="caution">
    <text evidence="15">The sequence shown here is derived from an EMBL/GenBank/DDBJ whole genome shotgun (WGS) entry which is preliminary data.</text>
</comment>
<feature type="transmembrane region" description="Helical" evidence="12">
    <location>
        <begin position="194"/>
        <end position="211"/>
    </location>
</feature>
<dbReference type="SMART" id="SM00283">
    <property type="entry name" value="MA"/>
    <property type="match status" value="1"/>
</dbReference>
<protein>
    <submittedName>
        <fullName evidence="15">Methyl-accepting chemotaxis sensory transducer with Pas/Pac sensor</fullName>
    </submittedName>
</protein>
<dbReference type="SUPFAM" id="SSF58104">
    <property type="entry name" value="Methyl-accepting chemotaxis protein (MCP) signaling domain"/>
    <property type="match status" value="1"/>
</dbReference>
<evidence type="ECO:0000259" key="13">
    <source>
        <dbReference type="PROSITE" id="PS50111"/>
    </source>
</evidence>
<dbReference type="FunFam" id="1.10.287.950:FF:000001">
    <property type="entry name" value="Methyl-accepting chemotaxis sensory transducer"/>
    <property type="match status" value="1"/>
</dbReference>
<evidence type="ECO:0000256" key="9">
    <source>
        <dbReference type="ARBA" id="ARBA00023224"/>
    </source>
</evidence>
<feature type="domain" description="Methyl-accepting transducer" evidence="13">
    <location>
        <begin position="271"/>
        <end position="500"/>
    </location>
</feature>
<feature type="domain" description="PAS" evidence="14">
    <location>
        <begin position="25"/>
        <end position="60"/>
    </location>
</feature>
<evidence type="ECO:0000313" key="16">
    <source>
        <dbReference type="Proteomes" id="UP000246744"/>
    </source>
</evidence>
<dbReference type="NCBIfam" id="TIGR00229">
    <property type="entry name" value="sensory_box"/>
    <property type="match status" value="1"/>
</dbReference>
<evidence type="ECO:0000256" key="5">
    <source>
        <dbReference type="ARBA" id="ARBA00022519"/>
    </source>
</evidence>
<dbReference type="FunFam" id="3.30.450.20:FF:000046">
    <property type="entry name" value="Aerotaxis sensor receptor"/>
    <property type="match status" value="1"/>
</dbReference>
<keyword evidence="3" id="KW-0488">Methylation</keyword>
<comment type="similarity">
    <text evidence="10">Belongs to the methyl-accepting chemotaxis (MCP) protein family.</text>
</comment>
<dbReference type="CDD" id="cd11386">
    <property type="entry name" value="MCP_signal"/>
    <property type="match status" value="1"/>
</dbReference>
<keyword evidence="2" id="KW-1003">Cell membrane</keyword>
<keyword evidence="16" id="KW-1185">Reference proteome</keyword>
<reference evidence="15 16" key="1">
    <citation type="submission" date="2018-05" db="EMBL/GenBank/DDBJ databases">
        <title>Genomic Encyclopedia of Type Strains, Phase IV (KMG-IV): sequencing the most valuable type-strain genomes for metagenomic binning, comparative biology and taxonomic classification.</title>
        <authorList>
            <person name="Goeker M."/>
        </authorList>
    </citation>
    <scope>NUCLEOTIDE SEQUENCE [LARGE SCALE GENOMIC DNA]</scope>
    <source>
        <strain evidence="15 16">DSM 19579</strain>
    </source>
</reference>
<evidence type="ECO:0000256" key="7">
    <source>
        <dbReference type="ARBA" id="ARBA00022989"/>
    </source>
</evidence>
<dbReference type="GO" id="GO:0004888">
    <property type="term" value="F:transmembrane signaling receptor activity"/>
    <property type="evidence" value="ECO:0007669"/>
    <property type="project" value="TreeGrafter"/>
</dbReference>
<dbReference type="EMBL" id="QGTS01000009">
    <property type="protein sequence ID" value="PWW06998.1"/>
    <property type="molecule type" value="Genomic_DNA"/>
</dbReference>
<gene>
    <name evidence="15" type="ORF">DES37_109118</name>
</gene>
<dbReference type="OrthoDB" id="9812260at2"/>
<dbReference type="InterPro" id="IPR000014">
    <property type="entry name" value="PAS"/>
</dbReference>
<keyword evidence="5" id="KW-0997">Cell inner membrane</keyword>
<keyword evidence="8 12" id="KW-0472">Membrane</keyword>
<keyword evidence="6 12" id="KW-0812">Transmembrane</keyword>
<organism evidence="15 16">
    <name type="scientific">Mangrovibacter plantisponsor</name>
    <dbReference type="NCBI Taxonomy" id="451513"/>
    <lineage>
        <taxon>Bacteria</taxon>
        <taxon>Pseudomonadati</taxon>
        <taxon>Pseudomonadota</taxon>
        <taxon>Gammaproteobacteria</taxon>
        <taxon>Enterobacterales</taxon>
        <taxon>Enterobacteriaceae</taxon>
        <taxon>Mangrovibacter</taxon>
    </lineage>
</organism>
<evidence type="ECO:0000256" key="8">
    <source>
        <dbReference type="ARBA" id="ARBA00023136"/>
    </source>
</evidence>
<dbReference type="Gene3D" id="3.30.450.20">
    <property type="entry name" value="PAS domain"/>
    <property type="match status" value="1"/>
</dbReference>
<evidence type="ECO:0000256" key="11">
    <source>
        <dbReference type="PROSITE-ProRule" id="PRU00284"/>
    </source>
</evidence>
<dbReference type="RefSeq" id="WP_110026663.1">
    <property type="nucleotide sequence ID" value="NZ_QGTS01000009.1"/>
</dbReference>
<evidence type="ECO:0000256" key="2">
    <source>
        <dbReference type="ARBA" id="ARBA00022475"/>
    </source>
</evidence>